<feature type="domain" description="Trichome birefringence-like N-terminal" evidence="9">
    <location>
        <begin position="119"/>
        <end position="173"/>
    </location>
</feature>
<accession>A0AAD9WV24</accession>
<dbReference type="InterPro" id="IPR029962">
    <property type="entry name" value="TBL"/>
</dbReference>
<keyword evidence="5" id="KW-1133">Transmembrane helix</keyword>
<reference evidence="10" key="1">
    <citation type="journal article" date="2023" name="Plant J.">
        <title>Genome sequences and population genomics provide insights into the demographic history, inbreeding, and mutation load of two 'living fossil' tree species of Dipteronia.</title>
        <authorList>
            <person name="Feng Y."/>
            <person name="Comes H.P."/>
            <person name="Chen J."/>
            <person name="Zhu S."/>
            <person name="Lu R."/>
            <person name="Zhang X."/>
            <person name="Li P."/>
            <person name="Qiu J."/>
            <person name="Olsen K.M."/>
            <person name="Qiu Y."/>
        </authorList>
    </citation>
    <scope>NUCLEOTIDE SEQUENCE</scope>
    <source>
        <strain evidence="10">KIB01</strain>
    </source>
</reference>
<comment type="similarity">
    <text evidence="2">Belongs to the PC-esterase family. TBL subfamily.</text>
</comment>
<sequence>MASSLKSLFFSVPRTQILLIVSLLLSLIIFSVTQTSHSRPTNLASTVASRLLFAANSFISPFSSISSSNTCLVLDSESNCTLSSVTVIEKTTTTTPDHDNPTKNYDQESYNDSVKNPSSCNIFDGKWVVDDDDPNPLYSPGSCPFIDDAFNCFKNGRPDSDYLRYKWRPHGCQIPRFDGRKMLEMLRGKKLVFVGDSLNRNMWEALVCALRESLKDKSRLYEVSGRRHLRTKGFFSFKFRDYKCSIDFIKSPFLVQEWKISDKKGSRRETLRLDMIQGSSSKYYDADIIIFNTGHWWTHHKTFKGNNYFQEGSHVYNRLEVREAYTKALRTWAQWTDENIDSNRTKVFFRGYSASHFRKGQWNSGGYCHEETNPITNESSIASYPWMMGILESVIAEMKTPVFYLNITKMTDYRQDGHPSIYRQQQPGLGIQRSPGMMMIQDCSHWCLPGVPDFWNQLLYAVLLISSHQQ</sequence>
<comment type="caution">
    <text evidence="10">The sequence shown here is derived from an EMBL/GenBank/DDBJ whole genome shotgun (WGS) entry which is preliminary data.</text>
</comment>
<feature type="region of interest" description="Disordered" evidence="7">
    <location>
        <begin position="92"/>
        <end position="112"/>
    </location>
</feature>
<proteinExistence type="inferred from homology"/>
<dbReference type="Pfam" id="PF13839">
    <property type="entry name" value="PC-Esterase"/>
    <property type="match status" value="1"/>
</dbReference>
<evidence type="ECO:0000259" key="9">
    <source>
        <dbReference type="Pfam" id="PF14416"/>
    </source>
</evidence>
<dbReference type="EMBL" id="JANJYI010000006">
    <property type="protein sequence ID" value="KAK2644909.1"/>
    <property type="molecule type" value="Genomic_DNA"/>
</dbReference>
<evidence type="ECO:0000256" key="2">
    <source>
        <dbReference type="ARBA" id="ARBA00007727"/>
    </source>
</evidence>
<organism evidence="10 11">
    <name type="scientific">Dipteronia dyeriana</name>
    <dbReference type="NCBI Taxonomy" id="168575"/>
    <lineage>
        <taxon>Eukaryota</taxon>
        <taxon>Viridiplantae</taxon>
        <taxon>Streptophyta</taxon>
        <taxon>Embryophyta</taxon>
        <taxon>Tracheophyta</taxon>
        <taxon>Spermatophyta</taxon>
        <taxon>Magnoliopsida</taxon>
        <taxon>eudicotyledons</taxon>
        <taxon>Gunneridae</taxon>
        <taxon>Pentapetalae</taxon>
        <taxon>rosids</taxon>
        <taxon>malvids</taxon>
        <taxon>Sapindales</taxon>
        <taxon>Sapindaceae</taxon>
        <taxon>Hippocastanoideae</taxon>
        <taxon>Acereae</taxon>
        <taxon>Dipteronia</taxon>
    </lineage>
</organism>
<protein>
    <recommendedName>
        <fullName evidence="12">Trichome birefringence-like N-terminal domain-containing protein</fullName>
    </recommendedName>
</protein>
<evidence type="ECO:0000256" key="7">
    <source>
        <dbReference type="SAM" id="MobiDB-lite"/>
    </source>
</evidence>
<dbReference type="GO" id="GO:0005794">
    <property type="term" value="C:Golgi apparatus"/>
    <property type="evidence" value="ECO:0007669"/>
    <property type="project" value="TreeGrafter"/>
</dbReference>
<dbReference type="GO" id="GO:0016020">
    <property type="term" value="C:membrane"/>
    <property type="evidence" value="ECO:0007669"/>
    <property type="project" value="UniProtKB-SubCell"/>
</dbReference>
<dbReference type="PANTHER" id="PTHR32285:SF241">
    <property type="entry name" value="PROTEIN TRICHOME BIREFRINGENCE-LIKE 4"/>
    <property type="match status" value="1"/>
</dbReference>
<feature type="domain" description="Trichome birefringence-like C-terminal" evidence="8">
    <location>
        <begin position="174"/>
        <end position="461"/>
    </location>
</feature>
<dbReference type="GO" id="GO:0016413">
    <property type="term" value="F:O-acetyltransferase activity"/>
    <property type="evidence" value="ECO:0007669"/>
    <property type="project" value="InterPro"/>
</dbReference>
<evidence type="ECO:0008006" key="12">
    <source>
        <dbReference type="Google" id="ProtNLM"/>
    </source>
</evidence>
<evidence type="ECO:0000313" key="11">
    <source>
        <dbReference type="Proteomes" id="UP001280121"/>
    </source>
</evidence>
<evidence type="ECO:0000259" key="8">
    <source>
        <dbReference type="Pfam" id="PF13839"/>
    </source>
</evidence>
<gene>
    <name evidence="10" type="ORF">Ddye_020104</name>
</gene>
<dbReference type="InterPro" id="IPR025846">
    <property type="entry name" value="TBL_N"/>
</dbReference>
<dbReference type="Proteomes" id="UP001280121">
    <property type="component" value="Unassembled WGS sequence"/>
</dbReference>
<evidence type="ECO:0000313" key="10">
    <source>
        <dbReference type="EMBL" id="KAK2644909.1"/>
    </source>
</evidence>
<keyword evidence="3" id="KW-0812">Transmembrane</keyword>
<evidence type="ECO:0000256" key="3">
    <source>
        <dbReference type="ARBA" id="ARBA00022692"/>
    </source>
</evidence>
<dbReference type="Pfam" id="PF14416">
    <property type="entry name" value="PMR5N"/>
    <property type="match status" value="1"/>
</dbReference>
<evidence type="ECO:0000256" key="1">
    <source>
        <dbReference type="ARBA" id="ARBA00004167"/>
    </source>
</evidence>
<evidence type="ECO:0000256" key="4">
    <source>
        <dbReference type="ARBA" id="ARBA00022968"/>
    </source>
</evidence>
<keyword evidence="4" id="KW-0735">Signal-anchor</keyword>
<keyword evidence="11" id="KW-1185">Reference proteome</keyword>
<comment type="subcellular location">
    <subcellularLocation>
        <location evidence="1">Membrane</location>
        <topology evidence="1">Single-pass membrane protein</topology>
    </subcellularLocation>
</comment>
<evidence type="ECO:0000256" key="6">
    <source>
        <dbReference type="ARBA" id="ARBA00023136"/>
    </source>
</evidence>
<dbReference type="AlphaFoldDB" id="A0AAD9WV24"/>
<dbReference type="InterPro" id="IPR026057">
    <property type="entry name" value="TBL_C"/>
</dbReference>
<evidence type="ECO:0000256" key="5">
    <source>
        <dbReference type="ARBA" id="ARBA00022989"/>
    </source>
</evidence>
<keyword evidence="6" id="KW-0472">Membrane</keyword>
<name>A0AAD9WV24_9ROSI</name>
<dbReference type="PANTHER" id="PTHR32285">
    <property type="entry name" value="PROTEIN TRICHOME BIREFRINGENCE-LIKE 9-RELATED"/>
    <property type="match status" value="1"/>
</dbReference>